<dbReference type="EMBL" id="JAINUF010000019">
    <property type="protein sequence ID" value="KAJ8336354.1"/>
    <property type="molecule type" value="Genomic_DNA"/>
</dbReference>
<dbReference type="GO" id="GO:0000145">
    <property type="term" value="C:exocyst"/>
    <property type="evidence" value="ECO:0007669"/>
    <property type="project" value="TreeGrafter"/>
</dbReference>
<accession>A0A9Q1ECL7</accession>
<keyword evidence="9" id="KW-0963">Cytoplasm</keyword>
<evidence type="ECO:0000256" key="5">
    <source>
        <dbReference type="ARBA" id="ARBA00006518"/>
    </source>
</evidence>
<keyword evidence="13" id="KW-0472">Membrane</keyword>
<gene>
    <name evidence="19" type="ORF">SKAU_G00375740</name>
</gene>
<evidence type="ECO:0000256" key="8">
    <source>
        <dbReference type="ARBA" id="ARBA00022483"/>
    </source>
</evidence>
<dbReference type="GO" id="GO:0006893">
    <property type="term" value="P:Golgi to plasma membrane transport"/>
    <property type="evidence" value="ECO:0007669"/>
    <property type="project" value="TreeGrafter"/>
</dbReference>
<dbReference type="FunFam" id="2.30.29.90:FF:000001">
    <property type="entry name" value="exocyst complex component 1 isoform X1"/>
    <property type="match status" value="1"/>
</dbReference>
<evidence type="ECO:0000256" key="6">
    <source>
        <dbReference type="ARBA" id="ARBA00022448"/>
    </source>
</evidence>
<organism evidence="19 20">
    <name type="scientific">Synaphobranchus kaupii</name>
    <name type="common">Kaup's arrowtooth eel</name>
    <dbReference type="NCBI Taxonomy" id="118154"/>
    <lineage>
        <taxon>Eukaryota</taxon>
        <taxon>Metazoa</taxon>
        <taxon>Chordata</taxon>
        <taxon>Craniata</taxon>
        <taxon>Vertebrata</taxon>
        <taxon>Euteleostomi</taxon>
        <taxon>Actinopterygii</taxon>
        <taxon>Neopterygii</taxon>
        <taxon>Teleostei</taxon>
        <taxon>Anguilliformes</taxon>
        <taxon>Synaphobranchidae</taxon>
        <taxon>Synaphobranchus</taxon>
    </lineage>
</organism>
<comment type="subunit">
    <text evidence="14">The exocyst complex is composed of EXOC1, EXOC2, EXOC3, EXOC4, EXOC5, EXOC6, EXOC7 and EXOC8. Interacts with EEF1A1. Interacts with SLC6A9; interaction increases the transporter capacity of SLC6A9 probably by promoting its insertion into the cell membrane.</text>
</comment>
<dbReference type="GO" id="GO:0015031">
    <property type="term" value="P:protein transport"/>
    <property type="evidence" value="ECO:0007669"/>
    <property type="project" value="UniProtKB-KW"/>
</dbReference>
<dbReference type="Gene3D" id="2.30.29.90">
    <property type="match status" value="1"/>
</dbReference>
<evidence type="ECO:0000256" key="2">
    <source>
        <dbReference type="ARBA" id="ARBA00004236"/>
    </source>
</evidence>
<evidence type="ECO:0000256" key="4">
    <source>
        <dbReference type="ARBA" id="ARBA00004556"/>
    </source>
</evidence>
<evidence type="ECO:0000313" key="20">
    <source>
        <dbReference type="Proteomes" id="UP001152622"/>
    </source>
</evidence>
<evidence type="ECO:0000259" key="18">
    <source>
        <dbReference type="SMART" id="SM01313"/>
    </source>
</evidence>
<dbReference type="Pfam" id="PF15277">
    <property type="entry name" value="Sec3-PIP2_bind"/>
    <property type="match status" value="1"/>
</dbReference>
<dbReference type="Proteomes" id="UP001152622">
    <property type="component" value="Chromosome 19"/>
</dbReference>
<dbReference type="InterPro" id="IPR028258">
    <property type="entry name" value="Sec3-PIP2_bind"/>
</dbReference>
<evidence type="ECO:0000256" key="12">
    <source>
        <dbReference type="ARBA" id="ARBA00023054"/>
    </source>
</evidence>
<dbReference type="PANTHER" id="PTHR16092">
    <property type="entry name" value="SEC3/SYNTAXIN-RELATED"/>
    <property type="match status" value="1"/>
</dbReference>
<proteinExistence type="inferred from homology"/>
<protein>
    <recommendedName>
        <fullName evidence="15">Exocyst complex component 1</fullName>
    </recommendedName>
    <alternativeName>
        <fullName evidence="16">Exocyst complex component Sec3</fullName>
    </alternativeName>
</protein>
<name>A0A9Q1ECL7_SYNKA</name>
<comment type="caution">
    <text evidence="19">The sequence shown here is derived from an EMBL/GenBank/DDBJ whole genome shotgun (WGS) entry which is preliminary data.</text>
</comment>
<keyword evidence="6" id="KW-0813">Transport</keyword>
<comment type="function">
    <text evidence="1">Component of the exocyst complex involved in the docking of exocytic vesicles with fusion sites on the plasma membrane.</text>
</comment>
<dbReference type="GO" id="GO:0005886">
    <property type="term" value="C:plasma membrane"/>
    <property type="evidence" value="ECO:0007669"/>
    <property type="project" value="UniProtKB-SubCell"/>
</dbReference>
<evidence type="ECO:0000256" key="16">
    <source>
        <dbReference type="ARBA" id="ARBA00079611"/>
    </source>
</evidence>
<comment type="similarity">
    <text evidence="5">Belongs to the SEC3 family.</text>
</comment>
<evidence type="ECO:0000256" key="9">
    <source>
        <dbReference type="ARBA" id="ARBA00022490"/>
    </source>
</evidence>
<dbReference type="CDD" id="cd14683">
    <property type="entry name" value="PH-EXOC1"/>
    <property type="match status" value="1"/>
</dbReference>
<evidence type="ECO:0000256" key="7">
    <source>
        <dbReference type="ARBA" id="ARBA00022475"/>
    </source>
</evidence>
<keyword evidence="11" id="KW-0653">Protein transport</keyword>
<evidence type="ECO:0000256" key="11">
    <source>
        <dbReference type="ARBA" id="ARBA00022927"/>
    </source>
</evidence>
<dbReference type="OrthoDB" id="27109at2759"/>
<evidence type="ECO:0000256" key="1">
    <source>
        <dbReference type="ARBA" id="ARBA00002660"/>
    </source>
</evidence>
<keyword evidence="10" id="KW-0597">Phosphoprotein</keyword>
<dbReference type="GO" id="GO:0090543">
    <property type="term" value="C:Flemming body"/>
    <property type="evidence" value="ECO:0007669"/>
    <property type="project" value="UniProtKB-SubCell"/>
</dbReference>
<keyword evidence="8" id="KW-0268">Exocytosis</keyword>
<reference evidence="19" key="1">
    <citation type="journal article" date="2023" name="Science">
        <title>Genome structures resolve the early diversification of teleost fishes.</title>
        <authorList>
            <person name="Parey E."/>
            <person name="Louis A."/>
            <person name="Montfort J."/>
            <person name="Bouchez O."/>
            <person name="Roques C."/>
            <person name="Iampietro C."/>
            <person name="Lluch J."/>
            <person name="Castinel A."/>
            <person name="Donnadieu C."/>
            <person name="Desvignes T."/>
            <person name="Floi Bucao C."/>
            <person name="Jouanno E."/>
            <person name="Wen M."/>
            <person name="Mejri S."/>
            <person name="Dirks R."/>
            <person name="Jansen H."/>
            <person name="Henkel C."/>
            <person name="Chen W.J."/>
            <person name="Zahm M."/>
            <person name="Cabau C."/>
            <person name="Klopp C."/>
            <person name="Thompson A.W."/>
            <person name="Robinson-Rechavi M."/>
            <person name="Braasch I."/>
            <person name="Lecointre G."/>
            <person name="Bobe J."/>
            <person name="Postlethwait J.H."/>
            <person name="Berthelot C."/>
            <person name="Roest Crollius H."/>
            <person name="Guiguen Y."/>
        </authorList>
    </citation>
    <scope>NUCLEOTIDE SEQUENCE</scope>
    <source>
        <strain evidence="19">WJC10195</strain>
    </source>
</reference>
<feature type="domain" description="Exocyst complex component Sec3 PIP2-binding N-terminal" evidence="18">
    <location>
        <begin position="31"/>
        <end position="122"/>
    </location>
</feature>
<evidence type="ECO:0000256" key="14">
    <source>
        <dbReference type="ARBA" id="ARBA00061758"/>
    </source>
</evidence>
<dbReference type="SMART" id="SM01313">
    <property type="entry name" value="Sec3-PIP2_bind"/>
    <property type="match status" value="1"/>
</dbReference>
<evidence type="ECO:0000256" key="17">
    <source>
        <dbReference type="SAM" id="MobiDB-lite"/>
    </source>
</evidence>
<dbReference type="PANTHER" id="PTHR16092:SF14">
    <property type="entry name" value="EXOCYST COMPLEX COMPONENT 1 ISOFORM X1"/>
    <property type="match status" value="1"/>
</dbReference>
<evidence type="ECO:0000256" key="15">
    <source>
        <dbReference type="ARBA" id="ARBA00068988"/>
    </source>
</evidence>
<dbReference type="GO" id="GO:0005546">
    <property type="term" value="F:phosphatidylinositol-4,5-bisphosphate binding"/>
    <property type="evidence" value="ECO:0007669"/>
    <property type="project" value="TreeGrafter"/>
</dbReference>
<keyword evidence="20" id="KW-1185">Reference proteome</keyword>
<evidence type="ECO:0000256" key="10">
    <source>
        <dbReference type="ARBA" id="ARBA00022553"/>
    </source>
</evidence>
<keyword evidence="7" id="KW-1003">Cell membrane</keyword>
<evidence type="ECO:0000256" key="3">
    <source>
        <dbReference type="ARBA" id="ARBA00004476"/>
    </source>
</evidence>
<dbReference type="AlphaFoldDB" id="A0A9Q1ECL7"/>
<evidence type="ECO:0000256" key="13">
    <source>
        <dbReference type="ARBA" id="ARBA00023136"/>
    </source>
</evidence>
<dbReference type="GO" id="GO:0006887">
    <property type="term" value="P:exocytosis"/>
    <property type="evidence" value="ECO:0007669"/>
    <property type="project" value="UniProtKB-KW"/>
</dbReference>
<keyword evidence="12" id="KW-0175">Coiled coil</keyword>
<dbReference type="GO" id="GO:0048471">
    <property type="term" value="C:perinuclear region of cytoplasm"/>
    <property type="evidence" value="ECO:0007669"/>
    <property type="project" value="UniProtKB-SubCell"/>
</dbReference>
<sequence>MTAIKHALQRDIFTPSDERLLSIVNVCKAGKKKKNCFLCATVTTERPVQVKVVKVKKSDKGDLYKRQLAWELRDLTEVDAKDANKENPEFDLHFEKVYRWVASSTAEKNTFISCIWKLNQRYLRKKLEFVNVSPQLLEELPKAEESVPSGESQSVSGGDEEVLDDYQELSTREEQDIESMMEVCEYAISNAEAFAEKLSRELQVLDGVSQLISMAMQEGLIQEWVNAGAG</sequence>
<evidence type="ECO:0000313" key="19">
    <source>
        <dbReference type="EMBL" id="KAJ8336354.1"/>
    </source>
</evidence>
<comment type="subcellular location">
    <subcellularLocation>
        <location evidence="2">Cell membrane</location>
    </subcellularLocation>
    <subcellularLocation>
        <location evidence="4">Cytoplasm</location>
        <location evidence="4">Perinuclear region</location>
    </subcellularLocation>
    <subcellularLocation>
        <location evidence="3">Midbody</location>
        <location evidence="3">Midbody ring</location>
    </subcellularLocation>
</comment>
<feature type="region of interest" description="Disordered" evidence="17">
    <location>
        <begin position="141"/>
        <end position="160"/>
    </location>
</feature>